<evidence type="ECO:0000256" key="1">
    <source>
        <dbReference type="SAM" id="MobiDB-lite"/>
    </source>
</evidence>
<protein>
    <submittedName>
        <fullName evidence="2">GcrA cell cycle regulator</fullName>
    </submittedName>
</protein>
<dbReference type="Pfam" id="PF07750">
    <property type="entry name" value="GcrA"/>
    <property type="match status" value="1"/>
</dbReference>
<evidence type="ECO:0000313" key="2">
    <source>
        <dbReference type="EMBL" id="MQW07955.1"/>
    </source>
</evidence>
<dbReference type="AlphaFoldDB" id="A0A6A7ZZ45"/>
<proteinExistence type="predicted"/>
<gene>
    <name evidence="2" type="ORF">GHK45_30630</name>
</gene>
<feature type="compositionally biased region" description="Basic and acidic residues" evidence="1">
    <location>
        <begin position="59"/>
        <end position="80"/>
    </location>
</feature>
<sequence>MTIRHRTVDFDAASKPWKDDLSASQMARRFGVSPNVVVGIAFPNRALFSWKPRARKLPTAREQERAPRKDETAMRDRKPDTVIIPPHKYDLERLPFAKRLLELRPGECIWPINDGSPFLFCAAKTAGKYCQHHQSRAVAVHRIAKREK</sequence>
<name>A0A6A7ZZ45_RHIML</name>
<comment type="caution">
    <text evidence="2">The sequence shown here is derived from an EMBL/GenBank/DDBJ whole genome shotgun (WGS) entry which is preliminary data.</text>
</comment>
<organism evidence="2">
    <name type="scientific">Rhizobium meliloti</name>
    <name type="common">Ensifer meliloti</name>
    <name type="synonym">Sinorhizobium meliloti</name>
    <dbReference type="NCBI Taxonomy" id="382"/>
    <lineage>
        <taxon>Bacteria</taxon>
        <taxon>Pseudomonadati</taxon>
        <taxon>Pseudomonadota</taxon>
        <taxon>Alphaproteobacteria</taxon>
        <taxon>Hyphomicrobiales</taxon>
        <taxon>Rhizobiaceae</taxon>
        <taxon>Sinorhizobium/Ensifer group</taxon>
        <taxon>Sinorhizobium</taxon>
    </lineage>
</organism>
<reference evidence="2" key="1">
    <citation type="journal article" date="2013" name="Genome Biol.">
        <title>Comparative genomics of the core and accessory genomes of 48 Sinorhizobium strains comprising five genospecies.</title>
        <authorList>
            <person name="Sugawara M."/>
            <person name="Epstein B."/>
            <person name="Badgley B.D."/>
            <person name="Unno T."/>
            <person name="Xu L."/>
            <person name="Reese J."/>
            <person name="Gyaneshwar P."/>
            <person name="Denny R."/>
            <person name="Mudge J."/>
            <person name="Bharti A.K."/>
            <person name="Farmer A.D."/>
            <person name="May G.D."/>
            <person name="Woodward J.E."/>
            <person name="Medigue C."/>
            <person name="Vallenet D."/>
            <person name="Lajus A."/>
            <person name="Rouy Z."/>
            <person name="Martinez-Vaz B."/>
            <person name="Tiffin P."/>
            <person name="Young N.D."/>
            <person name="Sadowsky M.J."/>
        </authorList>
    </citation>
    <scope>NUCLEOTIDE SEQUENCE</scope>
    <source>
        <strain evidence="2">M30</strain>
    </source>
</reference>
<accession>A0A6A7ZZ45</accession>
<dbReference type="EMBL" id="WISP01000194">
    <property type="protein sequence ID" value="MQW07955.1"/>
    <property type="molecule type" value="Genomic_DNA"/>
</dbReference>
<dbReference type="InterPro" id="IPR011681">
    <property type="entry name" value="GcrA"/>
</dbReference>
<feature type="region of interest" description="Disordered" evidence="1">
    <location>
        <begin position="56"/>
        <end position="81"/>
    </location>
</feature>